<dbReference type="Proteomes" id="UP000038200">
    <property type="component" value="Unassembled WGS sequence"/>
</dbReference>
<evidence type="ECO:0000313" key="2">
    <source>
        <dbReference type="EMBL" id="CEN52466.1"/>
    </source>
</evidence>
<protein>
    <submittedName>
        <fullName evidence="1">Uncharacterized protein</fullName>
    </submittedName>
</protein>
<dbReference type="GeneID" id="97263868"/>
<keyword evidence="4" id="KW-1185">Reference proteome</keyword>
<dbReference type="EMBL" id="CDOL01000168">
    <property type="protein sequence ID" value="CEN52466.1"/>
    <property type="molecule type" value="Genomic_DNA"/>
</dbReference>
<evidence type="ECO:0000313" key="3">
    <source>
        <dbReference type="Proteomes" id="UP000038200"/>
    </source>
</evidence>
<dbReference type="OrthoDB" id="5464618at2"/>
<evidence type="ECO:0000313" key="4">
    <source>
        <dbReference type="Proteomes" id="UP000045051"/>
    </source>
</evidence>
<accession>A0A0B7I3V6</accession>
<dbReference type="Proteomes" id="UP000045051">
    <property type="component" value="Unassembled WGS sequence"/>
</dbReference>
<gene>
    <name evidence="1" type="ORF">CCAND38_550009</name>
    <name evidence="2" type="ORF">CCAND93_250010</name>
</gene>
<dbReference type="STRING" id="1848903.CCAND38_550009"/>
<dbReference type="AlphaFoldDB" id="A0A0B7I3V6"/>
<organism evidence="1 4">
    <name type="scientific">Capnocytophaga canis</name>
    <dbReference type="NCBI Taxonomy" id="1848903"/>
    <lineage>
        <taxon>Bacteria</taxon>
        <taxon>Pseudomonadati</taxon>
        <taxon>Bacteroidota</taxon>
        <taxon>Flavobacteriia</taxon>
        <taxon>Flavobacteriales</taxon>
        <taxon>Flavobacteriaceae</taxon>
        <taxon>Capnocytophaga</taxon>
    </lineage>
</organism>
<evidence type="ECO:0000313" key="1">
    <source>
        <dbReference type="EMBL" id="CEN48135.1"/>
    </source>
</evidence>
<dbReference type="RefSeq" id="WP_042007144.1">
    <property type="nucleotide sequence ID" value="NZ_CDOH01000127.1"/>
</dbReference>
<sequence length="178" mass="20646">MTLLKYIYFLAKSTNQHGVHSPFVYDFITKCLYSRKKIDEKESYSATIEGINPKQYNLLLKSMRYFGVKTVFVDSENLKNAILGAGIDVSVDVKLKDNQKYDIIFLQNISQPSNITSLLTYMHNNSVLIINNLYKNTPTLAWQEFTSHPQVTACINIFTQGYIFIRNEQGKEFFYIRV</sequence>
<dbReference type="EMBL" id="CDOI01000168">
    <property type="protein sequence ID" value="CEN48135.1"/>
    <property type="molecule type" value="Genomic_DNA"/>
</dbReference>
<reference evidence="3 4" key="1">
    <citation type="submission" date="2015-01" db="EMBL/GenBank/DDBJ databases">
        <authorList>
            <person name="MANFREDI Pablo"/>
        </authorList>
    </citation>
    <scope>NUCLEOTIDE SEQUENCE [LARGE SCALE GENOMIC DNA]</scope>
    <source>
        <strain evidence="1 4">CcD38</strain>
        <strain evidence="2 3">CcD93</strain>
    </source>
</reference>
<name>A0A0B7I3V6_9FLAO</name>
<proteinExistence type="predicted"/>